<dbReference type="EMBL" id="KE504167">
    <property type="protein sequence ID" value="EPS98249.1"/>
    <property type="molecule type" value="Genomic_DNA"/>
</dbReference>
<gene>
    <name evidence="4" type="ORF">FOMPIDRAFT_59089</name>
</gene>
<dbReference type="GO" id="GO:0005829">
    <property type="term" value="C:cytosol"/>
    <property type="evidence" value="ECO:0007669"/>
    <property type="project" value="TreeGrafter"/>
</dbReference>
<dbReference type="InterPro" id="IPR027038">
    <property type="entry name" value="RanGap"/>
</dbReference>
<reference evidence="4 5" key="1">
    <citation type="journal article" date="2012" name="Science">
        <title>The Paleozoic origin of enzymatic lignin decomposition reconstructed from 31 fungal genomes.</title>
        <authorList>
            <person name="Floudas D."/>
            <person name="Binder M."/>
            <person name="Riley R."/>
            <person name="Barry K."/>
            <person name="Blanchette R.A."/>
            <person name="Henrissat B."/>
            <person name="Martinez A.T."/>
            <person name="Otillar R."/>
            <person name="Spatafora J.W."/>
            <person name="Yadav J.S."/>
            <person name="Aerts A."/>
            <person name="Benoit I."/>
            <person name="Boyd A."/>
            <person name="Carlson A."/>
            <person name="Copeland A."/>
            <person name="Coutinho P.M."/>
            <person name="de Vries R.P."/>
            <person name="Ferreira P."/>
            <person name="Findley K."/>
            <person name="Foster B."/>
            <person name="Gaskell J."/>
            <person name="Glotzer D."/>
            <person name="Gorecki P."/>
            <person name="Heitman J."/>
            <person name="Hesse C."/>
            <person name="Hori C."/>
            <person name="Igarashi K."/>
            <person name="Jurgens J.A."/>
            <person name="Kallen N."/>
            <person name="Kersten P."/>
            <person name="Kohler A."/>
            <person name="Kuees U."/>
            <person name="Kumar T.K.A."/>
            <person name="Kuo A."/>
            <person name="LaButti K."/>
            <person name="Larrondo L.F."/>
            <person name="Lindquist E."/>
            <person name="Ling A."/>
            <person name="Lombard V."/>
            <person name="Lucas S."/>
            <person name="Lundell T."/>
            <person name="Martin R."/>
            <person name="McLaughlin D.J."/>
            <person name="Morgenstern I."/>
            <person name="Morin E."/>
            <person name="Murat C."/>
            <person name="Nagy L.G."/>
            <person name="Nolan M."/>
            <person name="Ohm R.A."/>
            <person name="Patyshakuliyeva A."/>
            <person name="Rokas A."/>
            <person name="Ruiz-Duenas F.J."/>
            <person name="Sabat G."/>
            <person name="Salamov A."/>
            <person name="Samejima M."/>
            <person name="Schmutz J."/>
            <person name="Slot J.C."/>
            <person name="St John F."/>
            <person name="Stenlid J."/>
            <person name="Sun H."/>
            <person name="Sun S."/>
            <person name="Syed K."/>
            <person name="Tsang A."/>
            <person name="Wiebenga A."/>
            <person name="Young D."/>
            <person name="Pisabarro A."/>
            <person name="Eastwood D.C."/>
            <person name="Martin F."/>
            <person name="Cullen D."/>
            <person name="Grigoriev I.V."/>
            <person name="Hibbett D.S."/>
        </authorList>
    </citation>
    <scope>NUCLEOTIDE SEQUENCE</scope>
    <source>
        <strain evidence="5">FP-58527</strain>
    </source>
</reference>
<dbReference type="GO" id="GO:0005634">
    <property type="term" value="C:nucleus"/>
    <property type="evidence" value="ECO:0007669"/>
    <property type="project" value="TreeGrafter"/>
</dbReference>
<evidence type="ECO:0000256" key="2">
    <source>
        <dbReference type="ARBA" id="ARBA00022614"/>
    </source>
</evidence>
<keyword evidence="5" id="KW-1185">Reference proteome</keyword>
<dbReference type="InParanoid" id="S8FIP5"/>
<dbReference type="GO" id="GO:0048471">
    <property type="term" value="C:perinuclear region of cytoplasm"/>
    <property type="evidence" value="ECO:0007669"/>
    <property type="project" value="TreeGrafter"/>
</dbReference>
<dbReference type="Pfam" id="PF13516">
    <property type="entry name" value="LRR_6"/>
    <property type="match status" value="2"/>
</dbReference>
<proteinExistence type="predicted"/>
<dbReference type="InterPro" id="IPR032675">
    <property type="entry name" value="LRR_dom_sf"/>
</dbReference>
<name>S8FIP5_FOMSC</name>
<dbReference type="eggNOG" id="ENOG502SAZM">
    <property type="taxonomic scope" value="Eukaryota"/>
</dbReference>
<dbReference type="InterPro" id="IPR001611">
    <property type="entry name" value="Leu-rich_rpt"/>
</dbReference>
<evidence type="ECO:0000313" key="4">
    <source>
        <dbReference type="EMBL" id="EPS98249.1"/>
    </source>
</evidence>
<dbReference type="PANTHER" id="PTHR24113">
    <property type="entry name" value="RAN GTPASE-ACTIVATING PROTEIN 1"/>
    <property type="match status" value="1"/>
</dbReference>
<dbReference type="HOGENOM" id="CLU_028411_0_0_1"/>
<dbReference type="OrthoDB" id="120976at2759"/>
<keyword evidence="1" id="KW-0343">GTPase activation</keyword>
<dbReference type="GO" id="GO:0005096">
    <property type="term" value="F:GTPase activator activity"/>
    <property type="evidence" value="ECO:0007669"/>
    <property type="project" value="UniProtKB-KW"/>
</dbReference>
<evidence type="ECO:0000256" key="3">
    <source>
        <dbReference type="ARBA" id="ARBA00022737"/>
    </source>
</evidence>
<sequence length="455" mass="49445">MSAAKVPLSARGHIESLDAGLSSVEGSCGIGALEVISDIRARRNVTKLILGHNELGDTGCEVLFDFLGSDKGRQYPITEISLNSNGIGNRGLQAIIEYLRGNTYLKELFLQNNAFVADPDLATAFAHALNCSHLETLSLTTNANLADEFISKFIPILNTPHLQELQISVLGLTHASAPHLVEYLSSPRCRLRALRANGNRLGLRGARTIVRAIHRNNFTLAKLELYANGLMDAEPDDSGETSASDDEGTRSGRILWQDSESELARALQRNRLLREATEREALNLLRYARAVLLKPRNPAALSASRALVPLASTSVDYPPTLPFQITNLPTELQLHILSFLAPTLSSAQRIRIYTYASSAATLPPLLPRLVSRGNLPDPTTLPFGGVPMGVGMLLRKRKGFASNDGVATGSNYAAPGGGRKAEERAKWLAMMRCDAFELEQDGDWGEADVLALRVY</sequence>
<dbReference type="SMART" id="SM00368">
    <property type="entry name" value="LRR_RI"/>
    <property type="match status" value="4"/>
</dbReference>
<dbReference type="STRING" id="743788.S8FIP5"/>
<keyword evidence="2" id="KW-0433">Leucine-rich repeat</keyword>
<evidence type="ECO:0000256" key="1">
    <source>
        <dbReference type="ARBA" id="ARBA00022468"/>
    </source>
</evidence>
<accession>S8FIP5</accession>
<organism evidence="4 5">
    <name type="scientific">Fomitopsis schrenkii</name>
    <name type="common">Brown rot fungus</name>
    <dbReference type="NCBI Taxonomy" id="2126942"/>
    <lineage>
        <taxon>Eukaryota</taxon>
        <taxon>Fungi</taxon>
        <taxon>Dikarya</taxon>
        <taxon>Basidiomycota</taxon>
        <taxon>Agaricomycotina</taxon>
        <taxon>Agaricomycetes</taxon>
        <taxon>Polyporales</taxon>
        <taxon>Fomitopsis</taxon>
    </lineage>
</organism>
<evidence type="ECO:0008006" key="6">
    <source>
        <dbReference type="Google" id="ProtNLM"/>
    </source>
</evidence>
<dbReference type="Gene3D" id="3.80.10.10">
    <property type="entry name" value="Ribonuclease Inhibitor"/>
    <property type="match status" value="2"/>
</dbReference>
<keyword evidence="3" id="KW-0677">Repeat</keyword>
<dbReference type="PANTHER" id="PTHR24113:SF12">
    <property type="entry name" value="RAN GTPASE-ACTIVATING PROTEIN 1"/>
    <property type="match status" value="1"/>
</dbReference>
<dbReference type="GO" id="GO:0006913">
    <property type="term" value="P:nucleocytoplasmic transport"/>
    <property type="evidence" value="ECO:0007669"/>
    <property type="project" value="TreeGrafter"/>
</dbReference>
<protein>
    <recommendedName>
        <fullName evidence="6">RNI-like protein</fullName>
    </recommendedName>
</protein>
<dbReference type="Proteomes" id="UP000015241">
    <property type="component" value="Unassembled WGS sequence"/>
</dbReference>
<evidence type="ECO:0000313" key="5">
    <source>
        <dbReference type="Proteomes" id="UP000015241"/>
    </source>
</evidence>
<dbReference type="SUPFAM" id="SSF52047">
    <property type="entry name" value="RNI-like"/>
    <property type="match status" value="1"/>
</dbReference>
<dbReference type="AlphaFoldDB" id="S8FIP5"/>
<dbReference type="GO" id="GO:0031267">
    <property type="term" value="F:small GTPase binding"/>
    <property type="evidence" value="ECO:0007669"/>
    <property type="project" value="TreeGrafter"/>
</dbReference>